<evidence type="ECO:0000259" key="1">
    <source>
        <dbReference type="PROSITE" id="PS51279"/>
    </source>
</evidence>
<organism evidence="2 3">
    <name type="scientific">Hibiscus sabdariffa</name>
    <name type="common">roselle</name>
    <dbReference type="NCBI Taxonomy" id="183260"/>
    <lineage>
        <taxon>Eukaryota</taxon>
        <taxon>Viridiplantae</taxon>
        <taxon>Streptophyta</taxon>
        <taxon>Embryophyta</taxon>
        <taxon>Tracheophyta</taxon>
        <taxon>Spermatophyta</taxon>
        <taxon>Magnoliopsida</taxon>
        <taxon>eudicotyledons</taxon>
        <taxon>Gunneridae</taxon>
        <taxon>Pentapetalae</taxon>
        <taxon>rosids</taxon>
        <taxon>malvids</taxon>
        <taxon>Malvales</taxon>
        <taxon>Malvaceae</taxon>
        <taxon>Malvoideae</taxon>
        <taxon>Hibiscus</taxon>
    </lineage>
</organism>
<dbReference type="Proteomes" id="UP001472677">
    <property type="component" value="Unassembled WGS sequence"/>
</dbReference>
<dbReference type="PROSITE" id="PS51279">
    <property type="entry name" value="BCNT_C"/>
    <property type="match status" value="1"/>
</dbReference>
<dbReference type="InterPro" id="IPR027124">
    <property type="entry name" value="Swc5/CFDP1/2"/>
</dbReference>
<dbReference type="Pfam" id="PF07572">
    <property type="entry name" value="BCNT"/>
    <property type="match status" value="1"/>
</dbReference>
<reference evidence="2 3" key="1">
    <citation type="journal article" date="2024" name="G3 (Bethesda)">
        <title>Genome assembly of Hibiscus sabdariffa L. provides insights into metabolisms of medicinal natural products.</title>
        <authorList>
            <person name="Kim T."/>
        </authorList>
    </citation>
    <scope>NUCLEOTIDE SEQUENCE [LARGE SCALE GENOMIC DNA]</scope>
    <source>
        <strain evidence="2">TK-2024</strain>
        <tissue evidence="2">Old leaves</tissue>
    </source>
</reference>
<feature type="domain" description="BCNT-C" evidence="1">
    <location>
        <begin position="27"/>
        <end position="109"/>
    </location>
</feature>
<protein>
    <recommendedName>
        <fullName evidence="1">BCNT-C domain-containing protein</fullName>
    </recommendedName>
</protein>
<accession>A0ABR1ZP47</accession>
<sequence length="268" mass="30283">MLKETTVVQNNVSNEAKNIASAALSVVKDTAAAAASNRGENEKKPKLSVLDKTKKDWGEFKEENNGMEEELDAYKKSSNQYMDKHRNGEGFPTKTIMMVQQSHEESDEACVSCERSLHTLRPPLTYTFIDVLRVYLLSNIVLDPQLIVKTRNTCLTPIGRDKVKNSKKRCTNSSSIIGEKIIKLYVVANPSQLEVVDLVVAEKIKAQQCYFSDVDTIKNMVISDHENDYFVGQVSFLHREFERERDARLALRLGGDRKCGRTLESVHP</sequence>
<gene>
    <name evidence="2" type="ORF">V6N12_009212</name>
</gene>
<evidence type="ECO:0000313" key="3">
    <source>
        <dbReference type="Proteomes" id="UP001472677"/>
    </source>
</evidence>
<keyword evidence="3" id="KW-1185">Reference proteome</keyword>
<dbReference type="PANTHER" id="PTHR48407:SF1">
    <property type="entry name" value="CRANIOFACIAL DEVELOPMENT PROTEIN 1"/>
    <property type="match status" value="1"/>
</dbReference>
<dbReference type="InterPro" id="IPR011421">
    <property type="entry name" value="BCNT-C"/>
</dbReference>
<proteinExistence type="predicted"/>
<name>A0ABR1ZP47_9ROSI</name>
<dbReference type="EMBL" id="JBBPBM010001735">
    <property type="protein sequence ID" value="KAK8482352.1"/>
    <property type="molecule type" value="Genomic_DNA"/>
</dbReference>
<evidence type="ECO:0000313" key="2">
    <source>
        <dbReference type="EMBL" id="KAK8482352.1"/>
    </source>
</evidence>
<dbReference type="PANTHER" id="PTHR48407">
    <property type="entry name" value="CRANIOFACIAL DEVELOPMENT PROTEIN 1"/>
    <property type="match status" value="1"/>
</dbReference>
<comment type="caution">
    <text evidence="2">The sequence shown here is derived from an EMBL/GenBank/DDBJ whole genome shotgun (WGS) entry which is preliminary data.</text>
</comment>